<evidence type="ECO:0000256" key="1">
    <source>
        <dbReference type="ARBA" id="ARBA00009313"/>
    </source>
</evidence>
<dbReference type="AlphaFoldDB" id="A0A0D0DJD2"/>
<feature type="compositionally biased region" description="Basic and acidic residues" evidence="2">
    <location>
        <begin position="143"/>
        <end position="155"/>
    </location>
</feature>
<proteinExistence type="inferred from homology"/>
<evidence type="ECO:0000256" key="2">
    <source>
        <dbReference type="SAM" id="MobiDB-lite"/>
    </source>
</evidence>
<dbReference type="GO" id="GO:0005634">
    <property type="term" value="C:nucleus"/>
    <property type="evidence" value="ECO:0007669"/>
    <property type="project" value="TreeGrafter"/>
</dbReference>
<dbReference type="PANTHER" id="PTHR13087:SF0">
    <property type="entry name" value="NFKB ACTIVATING PROTEIN LIKE"/>
    <property type="match status" value="1"/>
</dbReference>
<dbReference type="InterPro" id="IPR040466">
    <property type="entry name" value="NKAP"/>
</dbReference>
<reference evidence="4 5" key="1">
    <citation type="submission" date="2014-04" db="EMBL/GenBank/DDBJ databases">
        <authorList>
            <consortium name="DOE Joint Genome Institute"/>
            <person name="Kuo A."/>
            <person name="Kohler A."/>
            <person name="Jargeat P."/>
            <person name="Nagy L.G."/>
            <person name="Floudas D."/>
            <person name="Copeland A."/>
            <person name="Barry K.W."/>
            <person name="Cichocki N."/>
            <person name="Veneault-Fourrey C."/>
            <person name="LaButti K."/>
            <person name="Lindquist E.A."/>
            <person name="Lipzen A."/>
            <person name="Lundell T."/>
            <person name="Morin E."/>
            <person name="Murat C."/>
            <person name="Sun H."/>
            <person name="Tunlid A."/>
            <person name="Henrissat B."/>
            <person name="Grigoriev I.V."/>
            <person name="Hibbett D.S."/>
            <person name="Martin F."/>
            <person name="Nordberg H.P."/>
            <person name="Cantor M.N."/>
            <person name="Hua S.X."/>
        </authorList>
    </citation>
    <scope>NUCLEOTIDE SEQUENCE [LARGE SCALE GENOMIC DNA]</scope>
    <source>
        <strain evidence="4 5">Ve08.2h10</strain>
    </source>
</reference>
<protein>
    <submittedName>
        <fullName evidence="4">Unplaced genomic scaffold scaffold_69, whole genome shotgun sequence</fullName>
    </submittedName>
</protein>
<dbReference type="GO" id="GO:0010468">
    <property type="term" value="P:regulation of gene expression"/>
    <property type="evidence" value="ECO:0007669"/>
    <property type="project" value="TreeGrafter"/>
</dbReference>
<feature type="compositionally biased region" description="Basic and acidic residues" evidence="2">
    <location>
        <begin position="254"/>
        <end position="273"/>
    </location>
</feature>
<feature type="compositionally biased region" description="Basic and acidic residues" evidence="2">
    <location>
        <begin position="33"/>
        <end position="63"/>
    </location>
</feature>
<feature type="region of interest" description="Disordered" evidence="2">
    <location>
        <begin position="1"/>
        <end position="356"/>
    </location>
</feature>
<gene>
    <name evidence="4" type="ORF">PAXRUDRAFT_679139</name>
</gene>
<dbReference type="InterPro" id="IPR009269">
    <property type="entry name" value="NKAP_C"/>
</dbReference>
<organism evidence="4 5">
    <name type="scientific">Paxillus rubicundulus Ve08.2h10</name>
    <dbReference type="NCBI Taxonomy" id="930991"/>
    <lineage>
        <taxon>Eukaryota</taxon>
        <taxon>Fungi</taxon>
        <taxon>Dikarya</taxon>
        <taxon>Basidiomycota</taxon>
        <taxon>Agaricomycotina</taxon>
        <taxon>Agaricomycetes</taxon>
        <taxon>Agaricomycetidae</taxon>
        <taxon>Boletales</taxon>
        <taxon>Paxilineae</taxon>
        <taxon>Paxillaceae</taxon>
        <taxon>Paxillus</taxon>
    </lineage>
</organism>
<dbReference type="EMBL" id="KN824891">
    <property type="protein sequence ID" value="KIK98472.1"/>
    <property type="molecule type" value="Genomic_DNA"/>
</dbReference>
<feature type="compositionally biased region" description="Basic residues" evidence="2">
    <location>
        <begin position="242"/>
        <end position="253"/>
    </location>
</feature>
<dbReference type="InParanoid" id="A0A0D0DJD2"/>
<feature type="compositionally biased region" description="Basic and acidic residues" evidence="2">
    <location>
        <begin position="70"/>
        <end position="127"/>
    </location>
</feature>
<keyword evidence="5" id="KW-1185">Reference proteome</keyword>
<feature type="domain" description="NF-kappa-B-activating protein C-terminal" evidence="3">
    <location>
        <begin position="360"/>
        <end position="461"/>
    </location>
</feature>
<dbReference type="STRING" id="930991.A0A0D0DJD2"/>
<reference evidence="5" key="2">
    <citation type="submission" date="2015-01" db="EMBL/GenBank/DDBJ databases">
        <title>Evolutionary Origins and Diversification of the Mycorrhizal Mutualists.</title>
        <authorList>
            <consortium name="DOE Joint Genome Institute"/>
            <consortium name="Mycorrhizal Genomics Consortium"/>
            <person name="Kohler A."/>
            <person name="Kuo A."/>
            <person name="Nagy L.G."/>
            <person name="Floudas D."/>
            <person name="Copeland A."/>
            <person name="Barry K.W."/>
            <person name="Cichocki N."/>
            <person name="Veneault-Fourrey C."/>
            <person name="LaButti K."/>
            <person name="Lindquist E.A."/>
            <person name="Lipzen A."/>
            <person name="Lundell T."/>
            <person name="Morin E."/>
            <person name="Murat C."/>
            <person name="Riley R."/>
            <person name="Ohm R."/>
            <person name="Sun H."/>
            <person name="Tunlid A."/>
            <person name="Henrissat B."/>
            <person name="Grigoriev I.V."/>
            <person name="Hibbett D.S."/>
            <person name="Martin F."/>
        </authorList>
    </citation>
    <scope>NUCLEOTIDE SEQUENCE [LARGE SCALE GENOMIC DNA]</scope>
    <source>
        <strain evidence="5">Ve08.2h10</strain>
    </source>
</reference>
<evidence type="ECO:0000313" key="4">
    <source>
        <dbReference type="EMBL" id="KIK98472.1"/>
    </source>
</evidence>
<feature type="compositionally biased region" description="Basic residues" evidence="2">
    <location>
        <begin position="224"/>
        <end position="234"/>
    </location>
</feature>
<dbReference type="HOGENOM" id="CLU_032439_5_2_1"/>
<sequence>MATVHPSRMGLVPQDKNNDQPERRRAKSPSPSRRYESDRRDRDRDRDRDRGRERDKERTDYSRGRTSPRRRPEAREHSRGRVKDRERGRDGETRRDRDGETLGQRERDGDGERGGRRASPEYGEYKRPVSPAPGAPSMYPSRQPRDGMYERDRPPHARGGYGGNDFLESRRLQREGSTLSIWPPSPKAPARTLTPERGSSRRKSKRDRSETPTDTSDSDSERRRREHKERKRARREKDRKEKKERKARKHRNSRSHDASEEEERFKERDEDRRSKSKSRGRSPDPSRTPSPARTSEGEEWVEKPVPPSSSAVSQSNGTMPPPATIPIRSTKQAGSDDDSDDDIGPQPLQKAIMSKRVDERAYGGALLRGEGSAMAAFLQDDPQSRIPRRGEIGLTSDEIAQFESVGYVMSGSRHKRMNAVRMRKENQVISAEEKRGILKLQKEERERREAILREEFSELVSEKLKAPAKPK</sequence>
<dbReference type="OrthoDB" id="273141at2759"/>
<dbReference type="Pfam" id="PF06047">
    <property type="entry name" value="Nkap_C"/>
    <property type="match status" value="1"/>
</dbReference>
<evidence type="ECO:0000313" key="5">
    <source>
        <dbReference type="Proteomes" id="UP000054538"/>
    </source>
</evidence>
<dbReference type="Proteomes" id="UP000054538">
    <property type="component" value="Unassembled WGS sequence"/>
</dbReference>
<dbReference type="PANTHER" id="PTHR13087">
    <property type="entry name" value="NF-KAPPA B ACTIVATING PROTEIN"/>
    <property type="match status" value="1"/>
</dbReference>
<name>A0A0D0DJD2_9AGAM</name>
<accession>A0A0D0DJD2</accession>
<comment type="similarity">
    <text evidence="1">Belongs to the NKAP family.</text>
</comment>
<dbReference type="GO" id="GO:0003682">
    <property type="term" value="F:chromatin binding"/>
    <property type="evidence" value="ECO:0007669"/>
    <property type="project" value="InterPro"/>
</dbReference>
<evidence type="ECO:0000259" key="3">
    <source>
        <dbReference type="Pfam" id="PF06047"/>
    </source>
</evidence>